<gene>
    <name evidence="1" type="ORF">ENR15_21645</name>
</gene>
<dbReference type="EMBL" id="DSPX01000220">
    <property type="protein sequence ID" value="HGG03169.1"/>
    <property type="molecule type" value="Genomic_DNA"/>
</dbReference>
<protein>
    <recommendedName>
        <fullName evidence="2">Biotin carboxylase</fullName>
    </recommendedName>
</protein>
<proteinExistence type="predicted"/>
<evidence type="ECO:0000313" key="1">
    <source>
        <dbReference type="EMBL" id="HGG03169.1"/>
    </source>
</evidence>
<evidence type="ECO:0008006" key="2">
    <source>
        <dbReference type="Google" id="ProtNLM"/>
    </source>
</evidence>
<reference evidence="1" key="1">
    <citation type="journal article" date="2020" name="mSystems">
        <title>Genome- and Community-Level Interaction Insights into Carbon Utilization and Element Cycling Functions of Hydrothermarchaeota in Hydrothermal Sediment.</title>
        <authorList>
            <person name="Zhou Z."/>
            <person name="Liu Y."/>
            <person name="Xu W."/>
            <person name="Pan J."/>
            <person name="Luo Z.H."/>
            <person name="Li M."/>
        </authorList>
    </citation>
    <scope>NUCLEOTIDE SEQUENCE [LARGE SCALE GENOMIC DNA]</scope>
    <source>
        <strain evidence="1">SpSt-374</strain>
    </source>
</reference>
<organism evidence="1">
    <name type="scientific">Planktothricoides sp. SpSt-374</name>
    <dbReference type="NCBI Taxonomy" id="2282167"/>
    <lineage>
        <taxon>Bacteria</taxon>
        <taxon>Bacillati</taxon>
        <taxon>Cyanobacteriota</taxon>
        <taxon>Cyanophyceae</taxon>
        <taxon>Oscillatoriophycideae</taxon>
        <taxon>Oscillatoriales</taxon>
        <taxon>Oscillatoriaceae</taxon>
        <taxon>Planktothricoides</taxon>
    </lineage>
</organism>
<accession>A0A7C3ZYY0</accession>
<sequence length="151" mass="16272">MLKLRQPTLVAVALSLLMAAVSWLYAPSALALTEIKLFDLAYNNCPAELAEGAVTSGGNSLAANCFMITGKAENPSNKTVYDADIFGRIYDANNNNILPNRTRLGNIEVVPPGVSNFEMRISVAANLPTPLSLKNFKARGFEGRVTPLFPE</sequence>
<dbReference type="AlphaFoldDB" id="A0A7C3ZYY0"/>
<comment type="caution">
    <text evidence="1">The sequence shown here is derived from an EMBL/GenBank/DDBJ whole genome shotgun (WGS) entry which is preliminary data.</text>
</comment>
<name>A0A7C3ZYY0_9CYAN</name>